<organism evidence="1 2">
    <name type="scientific">Hominisplanchenecus faecis</name>
    <dbReference type="NCBI Taxonomy" id="2885351"/>
    <lineage>
        <taxon>Bacteria</taxon>
        <taxon>Bacillati</taxon>
        <taxon>Bacillota</taxon>
        <taxon>Clostridia</taxon>
        <taxon>Lachnospirales</taxon>
        <taxon>Lachnospiraceae</taxon>
        <taxon>Hominisplanchenecus</taxon>
    </lineage>
</organism>
<gene>
    <name evidence="1" type="ORF">LKD42_09905</name>
</gene>
<evidence type="ECO:0000313" key="2">
    <source>
        <dbReference type="Proteomes" id="UP001299235"/>
    </source>
</evidence>
<sequence length="186" mass="21711">MEDNKSARMYHFIVKLLKGYLPPDKDVLDYFLMFSDVSKRRYKGVTSNFIDEGIYWQLNEMHITGKLSRVIKDIDKLKKKLLKDTYWNDEMIKNDIATGFTRYVGAFDFQGGKLIAMIEKEDNARCIGDLLVANLDKKRGMVALNIETGAYEIQYIRELTSEEVNMIFSGFHIVDVAYRISVEKYF</sequence>
<name>A0ABS8EWJ9_9FIRM</name>
<evidence type="ECO:0000313" key="1">
    <source>
        <dbReference type="EMBL" id="MCC2149565.1"/>
    </source>
</evidence>
<keyword evidence="2" id="KW-1185">Reference proteome</keyword>
<proteinExistence type="predicted"/>
<protein>
    <submittedName>
        <fullName evidence="1">Uncharacterized protein</fullName>
    </submittedName>
</protein>
<reference evidence="1 2" key="1">
    <citation type="submission" date="2021-10" db="EMBL/GenBank/DDBJ databases">
        <title>Anaerobic single-cell dispensing facilitates the cultivation of human gut bacteria.</title>
        <authorList>
            <person name="Afrizal A."/>
        </authorList>
    </citation>
    <scope>NUCLEOTIDE SEQUENCE [LARGE SCALE GENOMIC DNA]</scope>
    <source>
        <strain evidence="1 2">CLA-AA-H246</strain>
    </source>
</reference>
<dbReference type="Proteomes" id="UP001299235">
    <property type="component" value="Unassembled WGS sequence"/>
</dbReference>
<dbReference type="EMBL" id="JAJEQE010000034">
    <property type="protein sequence ID" value="MCC2149565.1"/>
    <property type="molecule type" value="Genomic_DNA"/>
</dbReference>
<comment type="caution">
    <text evidence="1">The sequence shown here is derived from an EMBL/GenBank/DDBJ whole genome shotgun (WGS) entry which is preliminary data.</text>
</comment>
<accession>A0ABS8EWJ9</accession>